<dbReference type="InterPro" id="IPR009072">
    <property type="entry name" value="Histone-fold"/>
</dbReference>
<proteinExistence type="inferred from homology"/>
<protein>
    <recommendedName>
        <fullName evidence="9">Transcription initiation factor TFIID subunit 9</fullName>
    </recommendedName>
</protein>
<evidence type="ECO:0000256" key="1">
    <source>
        <dbReference type="ARBA" id="ARBA00004123"/>
    </source>
</evidence>
<accession>A0AAD9IJ11</accession>
<dbReference type="GO" id="GO:0051123">
    <property type="term" value="P:RNA polymerase II preinitiation complex assembly"/>
    <property type="evidence" value="ECO:0007669"/>
    <property type="project" value="TreeGrafter"/>
</dbReference>
<dbReference type="AlphaFoldDB" id="A0AAD9IJ11"/>
<comment type="similarity">
    <text evidence="2">Belongs to the TAF9 family.</text>
</comment>
<dbReference type="PANTHER" id="PTHR48068:SF4">
    <property type="entry name" value="TATA-BOX BINDING PROTEIN ASSOCIATED FACTOR 9"/>
    <property type="match status" value="1"/>
</dbReference>
<evidence type="ECO:0000313" key="8">
    <source>
        <dbReference type="Proteomes" id="UP001255856"/>
    </source>
</evidence>
<organism evidence="7 8">
    <name type="scientific">Prototheca wickerhamii</name>
    <dbReference type="NCBI Taxonomy" id="3111"/>
    <lineage>
        <taxon>Eukaryota</taxon>
        <taxon>Viridiplantae</taxon>
        <taxon>Chlorophyta</taxon>
        <taxon>core chlorophytes</taxon>
        <taxon>Trebouxiophyceae</taxon>
        <taxon>Chlorellales</taxon>
        <taxon>Chlorellaceae</taxon>
        <taxon>Prototheca</taxon>
    </lineage>
</organism>
<comment type="caution">
    <text evidence="7">The sequence shown here is derived from an EMBL/GenBank/DDBJ whole genome shotgun (WGS) entry which is preliminary data.</text>
</comment>
<dbReference type="GO" id="GO:0046982">
    <property type="term" value="F:protein heterodimerization activity"/>
    <property type="evidence" value="ECO:0007669"/>
    <property type="project" value="InterPro"/>
</dbReference>
<dbReference type="GO" id="GO:0016251">
    <property type="term" value="F:RNA polymerase II general transcription initiation factor activity"/>
    <property type="evidence" value="ECO:0007669"/>
    <property type="project" value="TreeGrafter"/>
</dbReference>
<evidence type="ECO:0000256" key="3">
    <source>
        <dbReference type="ARBA" id="ARBA00023015"/>
    </source>
</evidence>
<sequence>MAGDPSLDELPRDGKEILGLLKSMGVSAIEPRVLHQLLDFEYRYTAECLQDAEAIAERSLGQRPTVQMAHILLAGELRSAHTFTSPPSYQVLQQLAAEINAQPLPEIKPAFGLRLPPEDDCLLAPNYQLEPPATPSQRAAEDRAGAATPNGNALA</sequence>
<evidence type="ECO:0008006" key="9">
    <source>
        <dbReference type="Google" id="ProtNLM"/>
    </source>
</evidence>
<evidence type="ECO:0000256" key="6">
    <source>
        <dbReference type="SAM" id="MobiDB-lite"/>
    </source>
</evidence>
<comment type="subcellular location">
    <subcellularLocation>
        <location evidence="1">Nucleus</location>
    </subcellularLocation>
</comment>
<keyword evidence="5" id="KW-0539">Nucleus</keyword>
<dbReference type="Gene3D" id="1.10.20.10">
    <property type="entry name" value="Histone, subunit A"/>
    <property type="match status" value="1"/>
</dbReference>
<dbReference type="SUPFAM" id="SSF47113">
    <property type="entry name" value="Histone-fold"/>
    <property type="match status" value="1"/>
</dbReference>
<feature type="region of interest" description="Disordered" evidence="6">
    <location>
        <begin position="125"/>
        <end position="155"/>
    </location>
</feature>
<keyword evidence="4" id="KW-0804">Transcription</keyword>
<dbReference type="InterPro" id="IPR051431">
    <property type="entry name" value="TFIID_subunit_9"/>
</dbReference>
<dbReference type="CDD" id="cd07979">
    <property type="entry name" value="HFD_TAF9"/>
    <property type="match status" value="1"/>
</dbReference>
<dbReference type="GO" id="GO:0003713">
    <property type="term" value="F:transcription coactivator activity"/>
    <property type="evidence" value="ECO:0007669"/>
    <property type="project" value="TreeGrafter"/>
</dbReference>
<keyword evidence="3" id="KW-0805">Transcription regulation</keyword>
<dbReference type="Pfam" id="PF02291">
    <property type="entry name" value="TFIID-31kDa"/>
    <property type="match status" value="1"/>
</dbReference>
<evidence type="ECO:0000256" key="5">
    <source>
        <dbReference type="ARBA" id="ARBA00023242"/>
    </source>
</evidence>
<name>A0AAD9IJ11_PROWI</name>
<dbReference type="GO" id="GO:0000124">
    <property type="term" value="C:SAGA complex"/>
    <property type="evidence" value="ECO:0007669"/>
    <property type="project" value="TreeGrafter"/>
</dbReference>
<reference evidence="7" key="1">
    <citation type="submission" date="2021-01" db="EMBL/GenBank/DDBJ databases">
        <authorList>
            <person name="Eckstrom K.M.E."/>
        </authorList>
    </citation>
    <scope>NUCLEOTIDE SEQUENCE</scope>
    <source>
        <strain evidence="7">UVCC 0001</strain>
    </source>
</reference>
<evidence type="ECO:0000256" key="2">
    <source>
        <dbReference type="ARBA" id="ARBA00007646"/>
    </source>
</evidence>
<dbReference type="InterPro" id="IPR003162">
    <property type="entry name" value="TFIID-31"/>
</dbReference>
<dbReference type="PANTHER" id="PTHR48068">
    <property type="entry name" value="TAF9 RNA POLYMERASE II, TATA BOX-BINDING PROTEIN (TBP)-ASSOCIATED FACTOR"/>
    <property type="match status" value="1"/>
</dbReference>
<dbReference type="GO" id="GO:0005669">
    <property type="term" value="C:transcription factor TFIID complex"/>
    <property type="evidence" value="ECO:0007669"/>
    <property type="project" value="TreeGrafter"/>
</dbReference>
<evidence type="ECO:0000256" key="4">
    <source>
        <dbReference type="ARBA" id="ARBA00023163"/>
    </source>
</evidence>
<gene>
    <name evidence="7" type="ORF">QBZ16_005220</name>
</gene>
<keyword evidence="8" id="KW-1185">Reference proteome</keyword>
<evidence type="ECO:0000313" key="7">
    <source>
        <dbReference type="EMBL" id="KAK2076992.1"/>
    </source>
</evidence>
<dbReference type="EMBL" id="JASFZW010000008">
    <property type="protein sequence ID" value="KAK2076992.1"/>
    <property type="molecule type" value="Genomic_DNA"/>
</dbReference>
<dbReference type="Proteomes" id="UP001255856">
    <property type="component" value="Unassembled WGS sequence"/>
</dbReference>